<evidence type="ECO:0000256" key="2">
    <source>
        <dbReference type="SAM" id="SignalP"/>
    </source>
</evidence>
<dbReference type="AlphaFoldDB" id="A0A1L9T9N9"/>
<accession>A0A1L9T9N9</accession>
<feature type="signal peptide" evidence="2">
    <location>
        <begin position="1"/>
        <end position="19"/>
    </location>
</feature>
<sequence length="184" mass="18406">MYASVIALGSLLAAQAVVADNTLQLSHVLSKRQDQSFVPDTTPGCPSGWPMCGTSNVCYSPSRGDTCCPDGTWACPSGTFCLQQGRCCPDGIDPETCAENEGITLTSSSTSEPTSAPQPTESQSSTSSRPVIPTGTTSTGAPTGTPPASSSPAPPEFTGGANTHLVGGAAAVLGGLGMIGNLVL</sequence>
<dbReference type="Proteomes" id="UP000184356">
    <property type="component" value="Unassembled WGS sequence"/>
</dbReference>
<dbReference type="GeneID" id="63768728"/>
<evidence type="ECO:0008006" key="5">
    <source>
        <dbReference type="Google" id="ProtNLM"/>
    </source>
</evidence>
<keyword evidence="2" id="KW-0732">Signal</keyword>
<organism evidence="3 4">
    <name type="scientific">Aspergillus sydowii CBS 593.65</name>
    <dbReference type="NCBI Taxonomy" id="1036612"/>
    <lineage>
        <taxon>Eukaryota</taxon>
        <taxon>Fungi</taxon>
        <taxon>Dikarya</taxon>
        <taxon>Ascomycota</taxon>
        <taxon>Pezizomycotina</taxon>
        <taxon>Eurotiomycetes</taxon>
        <taxon>Eurotiomycetidae</taxon>
        <taxon>Eurotiales</taxon>
        <taxon>Aspergillaceae</taxon>
        <taxon>Aspergillus</taxon>
        <taxon>Aspergillus subgen. Nidulantes</taxon>
    </lineage>
</organism>
<dbReference type="OrthoDB" id="5409186at2759"/>
<gene>
    <name evidence="3" type="ORF">ASPSYDRAFT_92325</name>
</gene>
<protein>
    <recommendedName>
        <fullName evidence="5">Granulins domain-containing protein</fullName>
    </recommendedName>
</protein>
<evidence type="ECO:0000313" key="4">
    <source>
        <dbReference type="Proteomes" id="UP000184356"/>
    </source>
</evidence>
<dbReference type="RefSeq" id="XP_040699938.1">
    <property type="nucleotide sequence ID" value="XM_040852655.1"/>
</dbReference>
<proteinExistence type="predicted"/>
<reference evidence="4" key="1">
    <citation type="journal article" date="2017" name="Genome Biol.">
        <title>Comparative genomics reveals high biological diversity and specific adaptations in the industrially and medically important fungal genus Aspergillus.</title>
        <authorList>
            <person name="de Vries R.P."/>
            <person name="Riley R."/>
            <person name="Wiebenga A."/>
            <person name="Aguilar-Osorio G."/>
            <person name="Amillis S."/>
            <person name="Uchima C.A."/>
            <person name="Anderluh G."/>
            <person name="Asadollahi M."/>
            <person name="Askin M."/>
            <person name="Barry K."/>
            <person name="Battaglia E."/>
            <person name="Bayram O."/>
            <person name="Benocci T."/>
            <person name="Braus-Stromeyer S.A."/>
            <person name="Caldana C."/>
            <person name="Canovas D."/>
            <person name="Cerqueira G.C."/>
            <person name="Chen F."/>
            <person name="Chen W."/>
            <person name="Choi C."/>
            <person name="Clum A."/>
            <person name="Dos Santos R.A."/>
            <person name="Damasio A.R."/>
            <person name="Diallinas G."/>
            <person name="Emri T."/>
            <person name="Fekete E."/>
            <person name="Flipphi M."/>
            <person name="Freyberg S."/>
            <person name="Gallo A."/>
            <person name="Gournas C."/>
            <person name="Habgood R."/>
            <person name="Hainaut M."/>
            <person name="Harispe M.L."/>
            <person name="Henrissat B."/>
            <person name="Hilden K.S."/>
            <person name="Hope R."/>
            <person name="Hossain A."/>
            <person name="Karabika E."/>
            <person name="Karaffa L."/>
            <person name="Karanyi Z."/>
            <person name="Krasevec N."/>
            <person name="Kuo A."/>
            <person name="Kusch H."/>
            <person name="LaButti K."/>
            <person name="Lagendijk E.L."/>
            <person name="Lapidus A."/>
            <person name="Levasseur A."/>
            <person name="Lindquist E."/>
            <person name="Lipzen A."/>
            <person name="Logrieco A.F."/>
            <person name="MacCabe A."/>
            <person name="Maekelae M.R."/>
            <person name="Malavazi I."/>
            <person name="Melin P."/>
            <person name="Meyer V."/>
            <person name="Mielnichuk N."/>
            <person name="Miskei M."/>
            <person name="Molnar A.P."/>
            <person name="Mule G."/>
            <person name="Ngan C.Y."/>
            <person name="Orejas M."/>
            <person name="Orosz E."/>
            <person name="Ouedraogo J.P."/>
            <person name="Overkamp K.M."/>
            <person name="Park H.-S."/>
            <person name="Perrone G."/>
            <person name="Piumi F."/>
            <person name="Punt P.J."/>
            <person name="Ram A.F."/>
            <person name="Ramon A."/>
            <person name="Rauscher S."/>
            <person name="Record E."/>
            <person name="Riano-Pachon D.M."/>
            <person name="Robert V."/>
            <person name="Roehrig J."/>
            <person name="Ruller R."/>
            <person name="Salamov A."/>
            <person name="Salih N.S."/>
            <person name="Samson R.A."/>
            <person name="Sandor E."/>
            <person name="Sanguinetti M."/>
            <person name="Schuetze T."/>
            <person name="Sepcic K."/>
            <person name="Shelest E."/>
            <person name="Sherlock G."/>
            <person name="Sophianopoulou V."/>
            <person name="Squina F.M."/>
            <person name="Sun H."/>
            <person name="Susca A."/>
            <person name="Todd R.B."/>
            <person name="Tsang A."/>
            <person name="Unkles S.E."/>
            <person name="van de Wiele N."/>
            <person name="van Rossen-Uffink D."/>
            <person name="Oliveira J.V."/>
            <person name="Vesth T.C."/>
            <person name="Visser J."/>
            <person name="Yu J.-H."/>
            <person name="Zhou M."/>
            <person name="Andersen M.R."/>
            <person name="Archer D.B."/>
            <person name="Baker S.E."/>
            <person name="Benoit I."/>
            <person name="Brakhage A.A."/>
            <person name="Braus G.H."/>
            <person name="Fischer R."/>
            <person name="Frisvad J.C."/>
            <person name="Goldman G.H."/>
            <person name="Houbraken J."/>
            <person name="Oakley B."/>
            <person name="Pocsi I."/>
            <person name="Scazzocchio C."/>
            <person name="Seiboth B."/>
            <person name="vanKuyk P.A."/>
            <person name="Wortman J."/>
            <person name="Dyer P.S."/>
            <person name="Grigoriev I.V."/>
        </authorList>
    </citation>
    <scope>NUCLEOTIDE SEQUENCE [LARGE SCALE GENOMIC DNA]</scope>
    <source>
        <strain evidence="4">CBS 593.65</strain>
    </source>
</reference>
<feature type="region of interest" description="Disordered" evidence="1">
    <location>
        <begin position="104"/>
        <end position="161"/>
    </location>
</feature>
<dbReference type="EMBL" id="KV878591">
    <property type="protein sequence ID" value="OJJ56132.1"/>
    <property type="molecule type" value="Genomic_DNA"/>
</dbReference>
<dbReference type="VEuPathDB" id="FungiDB:ASPSYDRAFT_92325"/>
<evidence type="ECO:0000313" key="3">
    <source>
        <dbReference type="EMBL" id="OJJ56132.1"/>
    </source>
</evidence>
<keyword evidence="4" id="KW-1185">Reference proteome</keyword>
<feature type="chain" id="PRO_5013132364" description="Granulins domain-containing protein" evidence="2">
    <location>
        <begin position="20"/>
        <end position="184"/>
    </location>
</feature>
<name>A0A1L9T9N9_9EURO</name>
<evidence type="ECO:0000256" key="1">
    <source>
        <dbReference type="SAM" id="MobiDB-lite"/>
    </source>
</evidence>
<feature type="compositionally biased region" description="Low complexity" evidence="1">
    <location>
        <begin position="104"/>
        <end position="151"/>
    </location>
</feature>